<reference evidence="1 2" key="1">
    <citation type="submission" date="2024-11" db="EMBL/GenBank/DDBJ databases">
        <title>Chromosome-level genome assembly of the freshwater bivalve Anodonta woodiana.</title>
        <authorList>
            <person name="Chen X."/>
        </authorList>
    </citation>
    <scope>NUCLEOTIDE SEQUENCE [LARGE SCALE GENOMIC DNA]</scope>
    <source>
        <strain evidence="1">MN2024</strain>
        <tissue evidence="1">Gills</tissue>
    </source>
</reference>
<dbReference type="AlphaFoldDB" id="A0ABD3WLX4"/>
<accession>A0ABD3WLX4</accession>
<comment type="caution">
    <text evidence="1">The sequence shown here is derived from an EMBL/GenBank/DDBJ whole genome shotgun (WGS) entry which is preliminary data.</text>
</comment>
<organism evidence="1 2">
    <name type="scientific">Sinanodonta woodiana</name>
    <name type="common">Chinese pond mussel</name>
    <name type="synonym">Anodonta woodiana</name>
    <dbReference type="NCBI Taxonomy" id="1069815"/>
    <lineage>
        <taxon>Eukaryota</taxon>
        <taxon>Metazoa</taxon>
        <taxon>Spiralia</taxon>
        <taxon>Lophotrochozoa</taxon>
        <taxon>Mollusca</taxon>
        <taxon>Bivalvia</taxon>
        <taxon>Autobranchia</taxon>
        <taxon>Heteroconchia</taxon>
        <taxon>Palaeoheterodonta</taxon>
        <taxon>Unionida</taxon>
        <taxon>Unionoidea</taxon>
        <taxon>Unionidae</taxon>
        <taxon>Unioninae</taxon>
        <taxon>Sinanodonta</taxon>
    </lineage>
</organism>
<dbReference type="EMBL" id="JBJQND010000006">
    <property type="protein sequence ID" value="KAL3874964.1"/>
    <property type="molecule type" value="Genomic_DNA"/>
</dbReference>
<keyword evidence="2" id="KW-1185">Reference proteome</keyword>
<name>A0ABD3WLX4_SINWO</name>
<gene>
    <name evidence="1" type="ORF">ACJMK2_037911</name>
</gene>
<proteinExistence type="predicted"/>
<evidence type="ECO:0000313" key="2">
    <source>
        <dbReference type="Proteomes" id="UP001634394"/>
    </source>
</evidence>
<sequence>MAENTGKDVKVQKSGFWINHLYPELGCSVVNILNVHFFALTGKDPLCVDEIIANKRNNLCYNGMHFVKQTCVTSSFGPQKKMIIFCFNLINFHHNTVIPEYIEMRIPRQLMPVDLKI</sequence>
<protein>
    <submittedName>
        <fullName evidence="1">Uncharacterized protein</fullName>
    </submittedName>
</protein>
<dbReference type="Proteomes" id="UP001634394">
    <property type="component" value="Unassembled WGS sequence"/>
</dbReference>
<evidence type="ECO:0000313" key="1">
    <source>
        <dbReference type="EMBL" id="KAL3874964.1"/>
    </source>
</evidence>